<comment type="caution">
    <text evidence="5">The sequence shown here is derived from an EMBL/GenBank/DDBJ whole genome shotgun (WGS) entry which is preliminary data.</text>
</comment>
<dbReference type="SUPFAM" id="SSF51206">
    <property type="entry name" value="cAMP-binding domain-like"/>
    <property type="match status" value="1"/>
</dbReference>
<evidence type="ECO:0000256" key="3">
    <source>
        <dbReference type="ARBA" id="ARBA00023163"/>
    </source>
</evidence>
<protein>
    <submittedName>
        <fullName evidence="5">Crp/Fnr family transcriptional regulator</fullName>
    </submittedName>
</protein>
<keyword evidence="2" id="KW-0238">DNA-binding</keyword>
<accession>A0A934MJW5</accession>
<evidence type="ECO:0000259" key="4">
    <source>
        <dbReference type="PROSITE" id="PS51063"/>
    </source>
</evidence>
<dbReference type="PRINTS" id="PR00034">
    <property type="entry name" value="HTHCRP"/>
</dbReference>
<evidence type="ECO:0000313" key="6">
    <source>
        <dbReference type="Proteomes" id="UP000609531"/>
    </source>
</evidence>
<gene>
    <name evidence="5" type="ORF">JCR33_23755</name>
</gene>
<dbReference type="Gene3D" id="1.10.10.10">
    <property type="entry name" value="Winged helix-like DNA-binding domain superfamily/Winged helix DNA-binding domain"/>
    <property type="match status" value="1"/>
</dbReference>
<evidence type="ECO:0000256" key="2">
    <source>
        <dbReference type="ARBA" id="ARBA00023125"/>
    </source>
</evidence>
<dbReference type="PANTHER" id="PTHR24567:SF26">
    <property type="entry name" value="REGULATORY PROTEIN YEIL"/>
    <property type="match status" value="1"/>
</dbReference>
<organism evidence="5 6">
    <name type="scientific">Acuticoccus mangrovi</name>
    <dbReference type="NCBI Taxonomy" id="2796142"/>
    <lineage>
        <taxon>Bacteria</taxon>
        <taxon>Pseudomonadati</taxon>
        <taxon>Pseudomonadota</taxon>
        <taxon>Alphaproteobacteria</taxon>
        <taxon>Hyphomicrobiales</taxon>
        <taxon>Amorphaceae</taxon>
        <taxon>Acuticoccus</taxon>
    </lineage>
</organism>
<dbReference type="InterPro" id="IPR036390">
    <property type="entry name" value="WH_DNA-bd_sf"/>
</dbReference>
<dbReference type="InterPro" id="IPR018490">
    <property type="entry name" value="cNMP-bd_dom_sf"/>
</dbReference>
<keyword evidence="6" id="KW-1185">Reference proteome</keyword>
<proteinExistence type="predicted"/>
<dbReference type="Proteomes" id="UP000609531">
    <property type="component" value="Unassembled WGS sequence"/>
</dbReference>
<reference evidence="5" key="1">
    <citation type="submission" date="2020-12" db="EMBL/GenBank/DDBJ databases">
        <title>Bacterial taxonomy.</title>
        <authorList>
            <person name="Pan X."/>
        </authorList>
    </citation>
    <scope>NUCLEOTIDE SEQUENCE</scope>
    <source>
        <strain evidence="5">B2012</strain>
    </source>
</reference>
<dbReference type="GO" id="GO:0003700">
    <property type="term" value="F:DNA-binding transcription factor activity"/>
    <property type="evidence" value="ECO:0007669"/>
    <property type="project" value="TreeGrafter"/>
</dbReference>
<dbReference type="InterPro" id="IPR012318">
    <property type="entry name" value="HTH_CRP"/>
</dbReference>
<dbReference type="InterPro" id="IPR000595">
    <property type="entry name" value="cNMP-bd_dom"/>
</dbReference>
<dbReference type="Pfam" id="PF13545">
    <property type="entry name" value="HTH_Crp_2"/>
    <property type="match status" value="1"/>
</dbReference>
<dbReference type="InterPro" id="IPR014710">
    <property type="entry name" value="RmlC-like_jellyroll"/>
</dbReference>
<dbReference type="InterPro" id="IPR036388">
    <property type="entry name" value="WH-like_DNA-bd_sf"/>
</dbReference>
<dbReference type="Gene3D" id="2.60.120.10">
    <property type="entry name" value="Jelly Rolls"/>
    <property type="match status" value="1"/>
</dbReference>
<dbReference type="PANTHER" id="PTHR24567">
    <property type="entry name" value="CRP FAMILY TRANSCRIPTIONAL REGULATORY PROTEIN"/>
    <property type="match status" value="1"/>
</dbReference>
<dbReference type="SMART" id="SM00419">
    <property type="entry name" value="HTH_CRP"/>
    <property type="match status" value="1"/>
</dbReference>
<dbReference type="EMBL" id="JAEKJA010000037">
    <property type="protein sequence ID" value="MBJ3778736.1"/>
    <property type="molecule type" value="Genomic_DNA"/>
</dbReference>
<dbReference type="InterPro" id="IPR050397">
    <property type="entry name" value="Env_Response_Regulators"/>
</dbReference>
<keyword evidence="3" id="KW-0804">Transcription</keyword>
<dbReference type="SUPFAM" id="SSF46785">
    <property type="entry name" value="Winged helix' DNA-binding domain"/>
    <property type="match status" value="1"/>
</dbReference>
<dbReference type="GO" id="GO:0005829">
    <property type="term" value="C:cytosol"/>
    <property type="evidence" value="ECO:0007669"/>
    <property type="project" value="TreeGrafter"/>
</dbReference>
<dbReference type="RefSeq" id="WP_198884639.1">
    <property type="nucleotide sequence ID" value="NZ_JAEKJA010000037.1"/>
</dbReference>
<name>A0A934MJW5_9HYPH</name>
<dbReference type="PROSITE" id="PS51063">
    <property type="entry name" value="HTH_CRP_2"/>
    <property type="match status" value="1"/>
</dbReference>
<dbReference type="GO" id="GO:0003677">
    <property type="term" value="F:DNA binding"/>
    <property type="evidence" value="ECO:0007669"/>
    <property type="project" value="UniProtKB-KW"/>
</dbReference>
<dbReference type="Pfam" id="PF00027">
    <property type="entry name" value="cNMP_binding"/>
    <property type="match status" value="1"/>
</dbReference>
<evidence type="ECO:0000313" key="5">
    <source>
        <dbReference type="EMBL" id="MBJ3778736.1"/>
    </source>
</evidence>
<evidence type="ECO:0000256" key="1">
    <source>
        <dbReference type="ARBA" id="ARBA00023015"/>
    </source>
</evidence>
<dbReference type="CDD" id="cd00038">
    <property type="entry name" value="CAP_ED"/>
    <property type="match status" value="1"/>
</dbReference>
<keyword evidence="1" id="KW-0805">Transcription regulation</keyword>
<sequence length="242" mass="27931">MSESCLIAKLGRYVDLAEADRRVLARLEESEREYRKDQIVRRTGQPVEDLFVVKSGWVTSFSILEDGRRQLLRLFYPGDIVDLAEATMSHAQHDIKCITPAVLCPFPKAGLEPIFRRSPRLTALLFSMTVNEAGSLLDRIRAIGRFSAYERLCYLLLEVRARLSMTVSTVDEGFRLPLTQSDIADLLGLTNVYVSRTMTRIERDRLIRRQGNLVTILEPDRMREICEFRHIHEIDTSWFPQD</sequence>
<feature type="domain" description="HTH crp-type" evidence="4">
    <location>
        <begin position="146"/>
        <end position="220"/>
    </location>
</feature>
<dbReference type="AlphaFoldDB" id="A0A934MJW5"/>